<keyword evidence="1" id="KW-0175">Coiled coil</keyword>
<dbReference type="EMBL" id="OL396571">
    <property type="protein sequence ID" value="UGC97775.1"/>
    <property type="molecule type" value="Genomic_DNA"/>
</dbReference>
<protein>
    <submittedName>
        <fullName evidence="2">Restriction alleviation protein</fullName>
    </submittedName>
</protein>
<name>A0AAE8YHK4_9CAUD</name>
<gene>
    <name evidence="2" type="ORF">pdc_062</name>
</gene>
<evidence type="ECO:0000256" key="1">
    <source>
        <dbReference type="SAM" id="Coils"/>
    </source>
</evidence>
<reference evidence="2" key="1">
    <citation type="journal article" date="2022" name="Curr. Microbiol.">
        <title>Isolation, Characterization, and Comparative Genomic Analysis of vB_Pd_C23, a Novel Bacteriophage of Pantoea dispersa.</title>
        <authorList>
            <person name="Grami E."/>
            <person name="Laadouze I."/>
            <person name="Ben Tiba S."/>
            <person name="Hafiane A."/>
            <person name="Sealey K.S."/>
            <person name="Saidi N."/>
        </authorList>
    </citation>
    <scope>NUCLEOTIDE SEQUENCE</scope>
</reference>
<organism evidence="2 3">
    <name type="scientific">Pantoea phage PdC23</name>
    <dbReference type="NCBI Taxonomy" id="2894356"/>
    <lineage>
        <taxon>Viruses</taxon>
        <taxon>Duplodnaviria</taxon>
        <taxon>Heunggongvirae</taxon>
        <taxon>Uroviricota</taxon>
        <taxon>Caudoviricetes</taxon>
        <taxon>Felixviridae</taxon>
        <taxon>Certevirus</taxon>
        <taxon>Certevirus C23</taxon>
    </lineage>
</organism>
<accession>A0AAE8YHK4</accession>
<feature type="coiled-coil region" evidence="1">
    <location>
        <begin position="61"/>
        <end position="95"/>
    </location>
</feature>
<dbReference type="Proteomes" id="UP000828384">
    <property type="component" value="Segment"/>
</dbReference>
<evidence type="ECO:0000313" key="3">
    <source>
        <dbReference type="Proteomes" id="UP000828384"/>
    </source>
</evidence>
<evidence type="ECO:0000313" key="2">
    <source>
        <dbReference type="EMBL" id="UGC97775.1"/>
    </source>
</evidence>
<keyword evidence="3" id="KW-1185">Reference proteome</keyword>
<proteinExistence type="predicted"/>
<sequence>MEIKPCPFCGGKIEVYQRGVAIVRYYAKCTLCSVQTEDNCMRCEDAADVVNQRHESSPSEADRWLKEATEQRARAELAEAQRDELAQALEAIKRGLVYGGVIQ</sequence>